<dbReference type="EMBL" id="SJKB01000023">
    <property type="protein sequence ID" value="TCC51509.1"/>
    <property type="molecule type" value="Genomic_DNA"/>
</dbReference>
<dbReference type="AlphaFoldDB" id="A0A4R0JWR6"/>
<dbReference type="Proteomes" id="UP000291144">
    <property type="component" value="Unassembled WGS sequence"/>
</dbReference>
<comment type="caution">
    <text evidence="1">The sequence shown here is derived from an EMBL/GenBank/DDBJ whole genome shotgun (WGS) entry which is preliminary data.</text>
</comment>
<reference evidence="1 2" key="1">
    <citation type="submission" date="2019-02" db="EMBL/GenBank/DDBJ databases">
        <title>Kribbella capetownensis sp. nov. and Kribbella speibonae sp. nov., isolated from soil.</title>
        <authorList>
            <person name="Curtis S.M."/>
            <person name="Norton I."/>
            <person name="Everest G.J."/>
            <person name="Meyers P.R."/>
        </authorList>
    </citation>
    <scope>NUCLEOTIDE SEQUENCE [LARGE SCALE GENOMIC DNA]</scope>
    <source>
        <strain evidence="1 2">NRRL B-24813</strain>
    </source>
</reference>
<dbReference type="OrthoDB" id="3685720at2"/>
<protein>
    <submittedName>
        <fullName evidence="1">Uncharacterized protein</fullName>
    </submittedName>
</protein>
<evidence type="ECO:0000313" key="2">
    <source>
        <dbReference type="Proteomes" id="UP000291144"/>
    </source>
</evidence>
<sequence>MSIQRREAGSLAEGHLAWGVLAAPDMIIVHGPLGWLHDTGVVFDVLLAGAEPVGPGTVERIEAKQADIVGLGGDAEGAGAIAVITLSHRSRYQPQVASTAPSELRSALEQESNIWNALERLEAVPSGVRDRSPSDVFGPIEEWEINRRHGLIVSTELGGLDEVILKWCRITRTCDCPSSQWWP</sequence>
<evidence type="ECO:0000313" key="1">
    <source>
        <dbReference type="EMBL" id="TCC51509.1"/>
    </source>
</evidence>
<organism evidence="1 2">
    <name type="scientific">Kribbella pittospori</name>
    <dbReference type="NCBI Taxonomy" id="722689"/>
    <lineage>
        <taxon>Bacteria</taxon>
        <taxon>Bacillati</taxon>
        <taxon>Actinomycetota</taxon>
        <taxon>Actinomycetes</taxon>
        <taxon>Propionibacteriales</taxon>
        <taxon>Kribbellaceae</taxon>
        <taxon>Kribbella</taxon>
    </lineage>
</organism>
<name>A0A4R0JWR6_9ACTN</name>
<accession>A0A4R0JWR6</accession>
<gene>
    <name evidence="1" type="ORF">E0H73_41060</name>
</gene>
<dbReference type="RefSeq" id="WP_131365931.1">
    <property type="nucleotide sequence ID" value="NZ_SJKB01000023.1"/>
</dbReference>
<proteinExistence type="predicted"/>
<keyword evidence="2" id="KW-1185">Reference proteome</keyword>